<sequence length="228" mass="26157">MQSYQQIQIATNTIISFTDSFTKNKEIKQNEQYESDSESSLTEISSSLKSLINQILDNNTHKYVIIKTPKLLQSLHALSLYKISTHIDLDVDNQRFSIRSSSRRCLRLIQIYGDEQVQSELVNQGFGRVMSISFCNAGGICEEQDQEIYYGLNNISGFLRDLHVGRNDYYSSFKQLPLLARRTVEQIEEEGANEELEAQMNNKGNRWSIKSTTNQAKAAILNFFIHIN</sequence>
<evidence type="ECO:0000313" key="1">
    <source>
        <dbReference type="EMBL" id="KAA6390932.1"/>
    </source>
</evidence>
<reference evidence="1 2" key="1">
    <citation type="submission" date="2019-03" db="EMBL/GenBank/DDBJ databases">
        <title>Single cell metagenomics reveals metabolic interactions within the superorganism composed of flagellate Streblomastix strix and complex community of Bacteroidetes bacteria on its surface.</title>
        <authorList>
            <person name="Treitli S.C."/>
            <person name="Kolisko M."/>
            <person name="Husnik F."/>
            <person name="Keeling P."/>
            <person name="Hampl V."/>
        </authorList>
    </citation>
    <scope>NUCLEOTIDE SEQUENCE [LARGE SCALE GENOMIC DNA]</scope>
    <source>
        <strain evidence="1">ST1C</strain>
    </source>
</reference>
<protein>
    <submittedName>
        <fullName evidence="1">Uncharacterized protein</fullName>
    </submittedName>
</protein>
<dbReference type="AlphaFoldDB" id="A0A5J4W8V4"/>
<dbReference type="Proteomes" id="UP000324800">
    <property type="component" value="Unassembled WGS sequence"/>
</dbReference>
<dbReference type="EMBL" id="SNRW01003052">
    <property type="protein sequence ID" value="KAA6390932.1"/>
    <property type="molecule type" value="Genomic_DNA"/>
</dbReference>
<gene>
    <name evidence="1" type="ORF">EZS28_013540</name>
</gene>
<organism evidence="1 2">
    <name type="scientific">Streblomastix strix</name>
    <dbReference type="NCBI Taxonomy" id="222440"/>
    <lineage>
        <taxon>Eukaryota</taxon>
        <taxon>Metamonada</taxon>
        <taxon>Preaxostyla</taxon>
        <taxon>Oxymonadida</taxon>
        <taxon>Streblomastigidae</taxon>
        <taxon>Streblomastix</taxon>
    </lineage>
</organism>
<comment type="caution">
    <text evidence="1">The sequence shown here is derived from an EMBL/GenBank/DDBJ whole genome shotgun (WGS) entry which is preliminary data.</text>
</comment>
<accession>A0A5J4W8V4</accession>
<evidence type="ECO:0000313" key="2">
    <source>
        <dbReference type="Proteomes" id="UP000324800"/>
    </source>
</evidence>
<name>A0A5J4W8V4_9EUKA</name>
<proteinExistence type="predicted"/>